<feature type="transmembrane region" description="Helical" evidence="1">
    <location>
        <begin position="5"/>
        <end position="22"/>
    </location>
</feature>
<sequence length="354" mass="40063">MNKKALSIIGVIAAVIILGALYNNFLAPEGVEGEKEVGLQVIVDQEDINEEFVFETDHEFLGELLEEEQETLELTYDENSTMGMMITGMLGYEVDGTSEYFHILVNGEDAEYGASSIPLMDGDEYVLEIRDFSDYDGSDAEEAEEEEKEVSLQVILDQEDIDETFAFQTNHEFLGELIEEESETLEVEYEMGDFGLDILEILGYELDKDSEYLHILVNGEDAETGLSGIEVMDGDAYQLELRSFEPMEEEEAAAMDLQEVSLKVSIDTEDLEETFTFETEQEYLSGLIEDEVEVLEVEYEMGDFGLDILEILGYELDKDSEYLHILVNGEDAETGLSGIEIKDGDEYELQRRDF</sequence>
<organism evidence="2 3">
    <name type="scientific">Isachenkonia alkalipeptolytica</name>
    <dbReference type="NCBI Taxonomy" id="2565777"/>
    <lineage>
        <taxon>Bacteria</taxon>
        <taxon>Bacillati</taxon>
        <taxon>Bacillota</taxon>
        <taxon>Clostridia</taxon>
        <taxon>Eubacteriales</taxon>
        <taxon>Clostridiaceae</taxon>
        <taxon>Isachenkonia</taxon>
    </lineage>
</organism>
<dbReference type="RefSeq" id="WP_160718253.1">
    <property type="nucleotide sequence ID" value="NZ_SUMG01000001.1"/>
</dbReference>
<accession>A0AA43XIG9</accession>
<keyword evidence="3" id="KW-1185">Reference proteome</keyword>
<dbReference type="EMBL" id="SUMG01000001">
    <property type="protein sequence ID" value="NBG86944.1"/>
    <property type="molecule type" value="Genomic_DNA"/>
</dbReference>
<name>A0AA43XIG9_9CLOT</name>
<dbReference type="AlphaFoldDB" id="A0AA43XIG9"/>
<keyword evidence="1" id="KW-1133">Transmembrane helix</keyword>
<keyword evidence="1" id="KW-0812">Transmembrane</keyword>
<comment type="caution">
    <text evidence="2">The sequence shown here is derived from an EMBL/GenBank/DDBJ whole genome shotgun (WGS) entry which is preliminary data.</text>
</comment>
<gene>
    <name evidence="2" type="ORF">ISALK_00380</name>
</gene>
<evidence type="ECO:0000313" key="3">
    <source>
        <dbReference type="Proteomes" id="UP000449710"/>
    </source>
</evidence>
<dbReference type="Proteomes" id="UP000449710">
    <property type="component" value="Unassembled WGS sequence"/>
</dbReference>
<dbReference type="Gene3D" id="2.170.130.30">
    <property type="match status" value="3"/>
</dbReference>
<evidence type="ECO:0000313" key="2">
    <source>
        <dbReference type="EMBL" id="NBG86944.1"/>
    </source>
</evidence>
<protein>
    <submittedName>
        <fullName evidence="2">DUF4430 domain-containing protein</fullName>
    </submittedName>
</protein>
<reference evidence="2 3" key="1">
    <citation type="submission" date="2019-04" db="EMBL/GenBank/DDBJ databases">
        <title>Isachenkonia alkalipeptolytica gen. nov. sp. nov. a new anaerobic, alkiliphilic organothrophic bacterium capable to reduce synthesized ferrihydrite isolated from a soda lake.</title>
        <authorList>
            <person name="Toshchakov S.V."/>
            <person name="Zavarzina D.G."/>
            <person name="Zhilina T.N."/>
            <person name="Kostrikina N.A."/>
            <person name="Kublanov I.V."/>
        </authorList>
    </citation>
    <scope>NUCLEOTIDE SEQUENCE [LARGE SCALE GENOMIC DNA]</scope>
    <source>
        <strain evidence="2 3">Z-1701</strain>
    </source>
</reference>
<proteinExistence type="predicted"/>
<evidence type="ECO:0000256" key="1">
    <source>
        <dbReference type="SAM" id="Phobius"/>
    </source>
</evidence>
<keyword evidence="1" id="KW-0472">Membrane</keyword>